<keyword evidence="4" id="KW-1185">Reference proteome</keyword>
<dbReference type="Gene3D" id="4.10.60.10">
    <property type="entry name" value="Zinc finger, CCHC-type"/>
    <property type="match status" value="1"/>
</dbReference>
<dbReference type="EMBL" id="QEAN01000282">
    <property type="protein sequence ID" value="TPX41169.1"/>
    <property type="molecule type" value="Genomic_DNA"/>
</dbReference>
<dbReference type="STRING" id="286115.A0A507CPV6"/>
<dbReference type="PANTHER" id="PTHR47481:SF36">
    <property type="entry name" value="CCHC-TYPE DOMAIN-CONTAINING PROTEIN"/>
    <property type="match status" value="1"/>
</dbReference>
<dbReference type="GO" id="GO:0003676">
    <property type="term" value="F:nucleic acid binding"/>
    <property type="evidence" value="ECO:0007669"/>
    <property type="project" value="InterPro"/>
</dbReference>
<keyword evidence="1" id="KW-0479">Metal-binding</keyword>
<evidence type="ECO:0000259" key="2">
    <source>
        <dbReference type="PROSITE" id="PS50158"/>
    </source>
</evidence>
<gene>
    <name evidence="3" type="ORF">SeMB42_g05699</name>
</gene>
<dbReference type="Pfam" id="PF22936">
    <property type="entry name" value="Pol_BBD"/>
    <property type="match status" value="1"/>
</dbReference>
<dbReference type="Proteomes" id="UP000317494">
    <property type="component" value="Unassembled WGS sequence"/>
</dbReference>
<keyword evidence="1" id="KW-0863">Zinc-finger</keyword>
<accession>A0A507CPV6</accession>
<dbReference type="PANTHER" id="PTHR47481">
    <property type="match status" value="1"/>
</dbReference>
<protein>
    <recommendedName>
        <fullName evidence="2">CCHC-type domain-containing protein</fullName>
    </recommendedName>
</protein>
<dbReference type="InterPro" id="IPR054722">
    <property type="entry name" value="PolX-like_BBD"/>
</dbReference>
<dbReference type="VEuPathDB" id="FungiDB:SeMB42_g05699"/>
<proteinExistence type="predicted"/>
<keyword evidence="1" id="KW-0862">Zinc</keyword>
<dbReference type="GO" id="GO:0008270">
    <property type="term" value="F:zinc ion binding"/>
    <property type="evidence" value="ECO:0007669"/>
    <property type="project" value="UniProtKB-KW"/>
</dbReference>
<evidence type="ECO:0000256" key="1">
    <source>
        <dbReference type="PROSITE-ProRule" id="PRU00047"/>
    </source>
</evidence>
<organism evidence="3 4">
    <name type="scientific">Synchytrium endobioticum</name>
    <dbReference type="NCBI Taxonomy" id="286115"/>
    <lineage>
        <taxon>Eukaryota</taxon>
        <taxon>Fungi</taxon>
        <taxon>Fungi incertae sedis</taxon>
        <taxon>Chytridiomycota</taxon>
        <taxon>Chytridiomycota incertae sedis</taxon>
        <taxon>Chytridiomycetes</taxon>
        <taxon>Synchytriales</taxon>
        <taxon>Synchytriaceae</taxon>
        <taxon>Synchytrium</taxon>
    </lineage>
</organism>
<evidence type="ECO:0000313" key="4">
    <source>
        <dbReference type="Proteomes" id="UP000317494"/>
    </source>
</evidence>
<dbReference type="SMART" id="SM00343">
    <property type="entry name" value="ZnF_C2HC"/>
    <property type="match status" value="1"/>
</dbReference>
<comment type="caution">
    <text evidence="3">The sequence shown here is derived from an EMBL/GenBank/DDBJ whole genome shotgun (WGS) entry which is preliminary data.</text>
</comment>
<sequence>MSDERNQRLGDGEVSIEVYQNWAALVQLLLEEKNVWDVVAGGSVKPPKNEKESDDAYKIRVKNWVDDDRTARILMLRNINVRSAIFTNVNKTKDAHTLWKQIESQFIAQNKGHLYTMYSQLLTIKQDDDSVLKYSNRLKNVVTDIDTALQALALDEEREYDDWVIQKLLAVSFVAGLNETFDSHKAVVASNDDKAWDFDQLVKGALNYENVAKSKSVEVGQALVAGNHRGYGTFRGRGRFNGRGGNGGYRGRGHYSGDYRGNCYKCHKPGHIAANCQEQRSNIAEGNVAEEEEEVIHEALVSSHINPGSTYWIVDSGCTHHMTDDLSILANIHPLPTPQLVRGIGGKVLKATMSGSIEGRLVTGDGNCQLGN</sequence>
<name>A0A507CPV6_9FUNG</name>
<dbReference type="InterPro" id="IPR036875">
    <property type="entry name" value="Znf_CCHC_sf"/>
</dbReference>
<feature type="domain" description="CCHC-type" evidence="2">
    <location>
        <begin position="263"/>
        <end position="278"/>
    </location>
</feature>
<dbReference type="InterPro" id="IPR001878">
    <property type="entry name" value="Znf_CCHC"/>
</dbReference>
<dbReference type="AlphaFoldDB" id="A0A507CPV6"/>
<evidence type="ECO:0000313" key="3">
    <source>
        <dbReference type="EMBL" id="TPX41169.1"/>
    </source>
</evidence>
<dbReference type="Pfam" id="PF14223">
    <property type="entry name" value="Retrotran_gag_2"/>
    <property type="match status" value="1"/>
</dbReference>
<dbReference type="SUPFAM" id="SSF57756">
    <property type="entry name" value="Retrovirus zinc finger-like domains"/>
    <property type="match status" value="1"/>
</dbReference>
<dbReference type="PROSITE" id="PS50158">
    <property type="entry name" value="ZF_CCHC"/>
    <property type="match status" value="1"/>
</dbReference>
<reference evidence="3 4" key="1">
    <citation type="journal article" date="2019" name="Sci. Rep.">
        <title>Comparative genomics of chytrid fungi reveal insights into the obligate biotrophic and pathogenic lifestyle of Synchytrium endobioticum.</title>
        <authorList>
            <person name="van de Vossenberg B.T.L.H."/>
            <person name="Warris S."/>
            <person name="Nguyen H.D.T."/>
            <person name="van Gent-Pelzer M.P.E."/>
            <person name="Joly D.L."/>
            <person name="van de Geest H.C."/>
            <person name="Bonants P.J.M."/>
            <person name="Smith D.S."/>
            <person name="Levesque C.A."/>
            <person name="van der Lee T.A.J."/>
        </authorList>
    </citation>
    <scope>NUCLEOTIDE SEQUENCE [LARGE SCALE GENOMIC DNA]</scope>
    <source>
        <strain evidence="3 4">MB42</strain>
    </source>
</reference>